<accession>A0A6J5QJN8</accession>
<dbReference type="CDD" id="cd22343">
    <property type="entry name" value="PDDEXK_lambda_exonuclease-like"/>
    <property type="match status" value="1"/>
</dbReference>
<protein>
    <submittedName>
        <fullName evidence="4">Phage_rel_nuc, putative phage-type endonuclease</fullName>
    </submittedName>
</protein>
<evidence type="ECO:0000313" key="6">
    <source>
        <dbReference type="EMBL" id="CAB5238439.1"/>
    </source>
</evidence>
<proteinExistence type="predicted"/>
<dbReference type="PANTHER" id="PTHR46609:SF8">
    <property type="entry name" value="YQAJ VIRAL RECOMBINASE DOMAIN-CONTAINING PROTEIN"/>
    <property type="match status" value="1"/>
</dbReference>
<keyword evidence="4" id="KW-0378">Hydrolase</keyword>
<dbReference type="InterPro" id="IPR019080">
    <property type="entry name" value="YqaJ_viral_recombinase"/>
</dbReference>
<dbReference type="InterPro" id="IPR017482">
    <property type="entry name" value="Lambda-type_endonuclease"/>
</dbReference>
<name>A0A6J5QJN8_9CAUD</name>
<dbReference type="Pfam" id="PF09588">
    <property type="entry name" value="YqaJ"/>
    <property type="match status" value="1"/>
</dbReference>
<dbReference type="GO" id="GO:0004519">
    <property type="term" value="F:endonuclease activity"/>
    <property type="evidence" value="ECO:0007669"/>
    <property type="project" value="UniProtKB-KW"/>
</dbReference>
<dbReference type="InterPro" id="IPR011335">
    <property type="entry name" value="Restrct_endonuc-II-like"/>
</dbReference>
<organism evidence="4">
    <name type="scientific">uncultured Caudovirales phage</name>
    <dbReference type="NCBI Taxonomy" id="2100421"/>
    <lineage>
        <taxon>Viruses</taxon>
        <taxon>Duplodnaviria</taxon>
        <taxon>Heunggongvirae</taxon>
        <taxon>Uroviricota</taxon>
        <taxon>Caudoviricetes</taxon>
        <taxon>Peduoviridae</taxon>
        <taxon>Maltschvirus</taxon>
        <taxon>Maltschvirus maltsch</taxon>
    </lineage>
</organism>
<dbReference type="EMBL" id="LR797068">
    <property type="protein sequence ID" value="CAB4184849.1"/>
    <property type="molecule type" value="Genomic_DNA"/>
</dbReference>
<keyword evidence="4" id="KW-0255">Endonuclease</keyword>
<evidence type="ECO:0000313" key="3">
    <source>
        <dbReference type="EMBL" id="CAB4173332.1"/>
    </source>
</evidence>
<dbReference type="SUPFAM" id="SSF52980">
    <property type="entry name" value="Restriction endonuclease-like"/>
    <property type="match status" value="1"/>
</dbReference>
<dbReference type="EMBL" id="LR796900">
    <property type="protein sequence ID" value="CAB4173332.1"/>
    <property type="molecule type" value="Genomic_DNA"/>
</dbReference>
<gene>
    <name evidence="4" type="ORF">UFOVP1115_43</name>
    <name evidence="5" type="ORF">UFOVP1390_59</name>
    <name evidence="6" type="ORF">UFOVP1567_42</name>
    <name evidence="2" type="ORF">UFOVP626_53</name>
    <name evidence="3" type="ORF">UFOVP951_48</name>
</gene>
<reference evidence="4" key="1">
    <citation type="submission" date="2020-05" db="EMBL/GenBank/DDBJ databases">
        <authorList>
            <person name="Chiriac C."/>
            <person name="Salcher M."/>
            <person name="Ghai R."/>
            <person name="Kavagutti S V."/>
        </authorList>
    </citation>
    <scope>NUCLEOTIDE SEQUENCE</scope>
</reference>
<evidence type="ECO:0000313" key="4">
    <source>
        <dbReference type="EMBL" id="CAB4184849.1"/>
    </source>
</evidence>
<sequence length="211" mass="23778">MSEEQGTESWFANRLGKVTASRIADVLAKTKTGYSASRTNYMTQLVLERVTQTRTESYSNSAMQWGTEQEPFARAAYEAHTGQMVEEVGFIPHPDIEAAGASPDGFVGDDGMVEIKCPSSSTALECWLSYSQGANPVDPRYYAQMQWQMRCANRSWCDYVVFDSRMPAKAQLFVYRVERNPDWLRITEEEVLKFLAEVDAKVIALKSIIGE</sequence>
<dbReference type="InterPro" id="IPR051703">
    <property type="entry name" value="NF-kappa-B_Signaling_Reg"/>
</dbReference>
<evidence type="ECO:0000313" key="2">
    <source>
        <dbReference type="EMBL" id="CAB4154020.1"/>
    </source>
</evidence>
<dbReference type="Gene3D" id="3.90.320.10">
    <property type="match status" value="1"/>
</dbReference>
<evidence type="ECO:0000313" key="5">
    <source>
        <dbReference type="EMBL" id="CAB4204346.1"/>
    </source>
</evidence>
<keyword evidence="4" id="KW-0540">Nuclease</keyword>
<feature type="domain" description="YqaJ viral recombinase" evidence="1">
    <location>
        <begin position="10"/>
        <end position="154"/>
    </location>
</feature>
<dbReference type="InterPro" id="IPR011604">
    <property type="entry name" value="PDDEXK-like_dom_sf"/>
</dbReference>
<dbReference type="EMBL" id="LR798459">
    <property type="protein sequence ID" value="CAB5238439.1"/>
    <property type="molecule type" value="Genomic_DNA"/>
</dbReference>
<dbReference type="EMBL" id="LR796605">
    <property type="protein sequence ID" value="CAB4154020.1"/>
    <property type="molecule type" value="Genomic_DNA"/>
</dbReference>
<dbReference type="PANTHER" id="PTHR46609">
    <property type="entry name" value="EXONUCLEASE, PHAGE-TYPE/RECB, C-TERMINAL DOMAIN-CONTAINING PROTEIN"/>
    <property type="match status" value="1"/>
</dbReference>
<evidence type="ECO:0000259" key="1">
    <source>
        <dbReference type="Pfam" id="PF09588"/>
    </source>
</evidence>
<dbReference type="EMBL" id="LR797336">
    <property type="protein sequence ID" value="CAB4204346.1"/>
    <property type="molecule type" value="Genomic_DNA"/>
</dbReference>
<dbReference type="NCBIfam" id="TIGR03033">
    <property type="entry name" value="phage_rel_nuc"/>
    <property type="match status" value="1"/>
</dbReference>